<dbReference type="Gene3D" id="3.90.470.20">
    <property type="entry name" value="4'-phosphopantetheinyl transferase domain"/>
    <property type="match status" value="1"/>
</dbReference>
<dbReference type="GO" id="GO:0008897">
    <property type="term" value="F:holo-[acyl-carrier-protein] synthase activity"/>
    <property type="evidence" value="ECO:0007669"/>
    <property type="project" value="InterPro"/>
</dbReference>
<name>A0AAW8ES56_VARPD</name>
<dbReference type="PANTHER" id="PTHR38096:SF1">
    <property type="entry name" value="ENTEROBACTIN SYNTHASE COMPONENT D"/>
    <property type="match status" value="1"/>
</dbReference>
<evidence type="ECO:0000313" key="17">
    <source>
        <dbReference type="Proteomes" id="UP001224845"/>
    </source>
</evidence>
<evidence type="ECO:0000256" key="10">
    <source>
        <dbReference type="ARBA" id="ARBA00049176"/>
    </source>
</evidence>
<keyword evidence="13" id="KW-0460">Magnesium</keyword>
<evidence type="ECO:0000256" key="8">
    <source>
        <dbReference type="ARBA" id="ARBA00029894"/>
    </source>
</evidence>
<proteinExistence type="inferred from homology"/>
<evidence type="ECO:0000259" key="14">
    <source>
        <dbReference type="Pfam" id="PF01648"/>
    </source>
</evidence>
<comment type="catalytic activity">
    <reaction evidence="10">
        <text>apo-[aryl-carrier protein] + CoA = holo-[aryl-carrier protein] + adenosine 3',5'-bisphosphate + H(+)</text>
        <dbReference type="Rhea" id="RHEA:48404"/>
        <dbReference type="Rhea" id="RHEA-COMP:15903"/>
        <dbReference type="Rhea" id="RHEA-COMP:17557"/>
        <dbReference type="ChEBI" id="CHEBI:15378"/>
        <dbReference type="ChEBI" id="CHEBI:29999"/>
        <dbReference type="ChEBI" id="CHEBI:57287"/>
        <dbReference type="ChEBI" id="CHEBI:58343"/>
        <dbReference type="ChEBI" id="CHEBI:64479"/>
    </reaction>
</comment>
<organism evidence="16 17">
    <name type="scientific">Variovorax paradoxus</name>
    <dbReference type="NCBI Taxonomy" id="34073"/>
    <lineage>
        <taxon>Bacteria</taxon>
        <taxon>Pseudomonadati</taxon>
        <taxon>Pseudomonadota</taxon>
        <taxon>Betaproteobacteria</taxon>
        <taxon>Burkholderiales</taxon>
        <taxon>Comamonadaceae</taxon>
        <taxon>Variovorax</taxon>
    </lineage>
</organism>
<feature type="binding site" evidence="12">
    <location>
        <position position="76"/>
    </location>
    <ligand>
        <name>CoA</name>
        <dbReference type="ChEBI" id="CHEBI:57287"/>
    </ligand>
</feature>
<evidence type="ECO:0000256" key="6">
    <source>
        <dbReference type="ARBA" id="ARBA00022679"/>
    </source>
</evidence>
<feature type="binding site" evidence="12">
    <location>
        <position position="68"/>
    </location>
    <ligand>
        <name>CoA</name>
        <dbReference type="ChEBI" id="CHEBI:57287"/>
    </ligand>
</feature>
<protein>
    <recommendedName>
        <fullName evidence="5">Enterobactin synthase component D</fullName>
    </recommendedName>
    <alternativeName>
        <fullName evidence="8">4'-phosphopantetheinyl transferase EntD</fullName>
    </alternativeName>
    <alternativeName>
        <fullName evidence="9">Enterochelin synthase D</fullName>
    </alternativeName>
</protein>
<evidence type="ECO:0000256" key="7">
    <source>
        <dbReference type="ARBA" id="ARBA00023191"/>
    </source>
</evidence>
<evidence type="ECO:0000256" key="3">
    <source>
        <dbReference type="ARBA" id="ARBA00008342"/>
    </source>
</evidence>
<reference evidence="16" key="1">
    <citation type="submission" date="2023-07" db="EMBL/GenBank/DDBJ databases">
        <title>Sorghum-associated microbial communities from plants grown in Nebraska, USA.</title>
        <authorList>
            <person name="Schachtman D."/>
        </authorList>
    </citation>
    <scope>NUCLEOTIDE SEQUENCE</scope>
    <source>
        <strain evidence="16">DS3315</strain>
    </source>
</reference>
<comment type="similarity">
    <text evidence="3">Belongs to the P-Pant transferase superfamily. EntD family.</text>
</comment>
<feature type="binding site" evidence="13">
    <location>
        <position position="136"/>
    </location>
    <ligand>
        <name>Mg(2+)</name>
        <dbReference type="ChEBI" id="CHEBI:18420"/>
    </ligand>
</feature>
<feature type="domain" description="4'-phosphopantetheinyl transferase" evidence="14">
    <location>
        <begin position="132"/>
        <end position="210"/>
    </location>
</feature>
<dbReference type="InterPro" id="IPR041354">
    <property type="entry name" value="4PPT_N"/>
</dbReference>
<feature type="binding site" evidence="12">
    <location>
        <begin position="113"/>
        <end position="114"/>
    </location>
    <ligand>
        <name>CoA</name>
        <dbReference type="ChEBI" id="CHEBI:57287"/>
    </ligand>
</feature>
<comment type="subunit">
    <text evidence="4">EntB, EntD, EntE, and EntF form a multienzyme complex called enterobactin synthase.</text>
</comment>
<dbReference type="Pfam" id="PF01648">
    <property type="entry name" value="ACPS"/>
    <property type="match status" value="1"/>
</dbReference>
<comment type="catalytic activity">
    <reaction evidence="11">
        <text>apo-[peptidyl-carrier protein] + CoA = holo-[peptidyl-carrier protein] + adenosine 3',5'-bisphosphate + H(+)</text>
        <dbReference type="Rhea" id="RHEA:46228"/>
        <dbReference type="Rhea" id="RHEA-COMP:11479"/>
        <dbReference type="Rhea" id="RHEA-COMP:11480"/>
        <dbReference type="ChEBI" id="CHEBI:15378"/>
        <dbReference type="ChEBI" id="CHEBI:29999"/>
        <dbReference type="ChEBI" id="CHEBI:57287"/>
        <dbReference type="ChEBI" id="CHEBI:58343"/>
        <dbReference type="ChEBI" id="CHEBI:64479"/>
    </reaction>
</comment>
<evidence type="ECO:0000256" key="4">
    <source>
        <dbReference type="ARBA" id="ARBA00011503"/>
    </source>
</evidence>
<dbReference type="GO" id="GO:0009239">
    <property type="term" value="P:enterobactin biosynthetic process"/>
    <property type="evidence" value="ECO:0007669"/>
    <property type="project" value="UniProtKB-KW"/>
</dbReference>
<dbReference type="Pfam" id="PF17837">
    <property type="entry name" value="4PPT_N"/>
    <property type="match status" value="1"/>
</dbReference>
<evidence type="ECO:0000256" key="11">
    <source>
        <dbReference type="ARBA" id="ARBA00049191"/>
    </source>
</evidence>
<evidence type="ECO:0000256" key="9">
    <source>
        <dbReference type="ARBA" id="ARBA00031996"/>
    </source>
</evidence>
<dbReference type="InterPro" id="IPR003542">
    <property type="entry name" value="Enbac_synth_compD-like"/>
</dbReference>
<feature type="binding site" evidence="12">
    <location>
        <position position="181"/>
    </location>
    <ligand>
        <name>CoA</name>
        <dbReference type="ChEBI" id="CHEBI:57287"/>
    </ligand>
</feature>
<keyword evidence="6 16" id="KW-0808">Transferase</keyword>
<comment type="cofactor">
    <cofactor evidence="13">
        <name>Mg(2+)</name>
        <dbReference type="ChEBI" id="CHEBI:18420"/>
    </cofactor>
</comment>
<dbReference type="GO" id="GO:0005886">
    <property type="term" value="C:plasma membrane"/>
    <property type="evidence" value="ECO:0007669"/>
    <property type="project" value="TreeGrafter"/>
</dbReference>
<gene>
    <name evidence="16" type="ORF">J2W39_006543</name>
</gene>
<feature type="binding site" evidence="12">
    <location>
        <position position="177"/>
    </location>
    <ligand>
        <name>CoA</name>
        <dbReference type="ChEBI" id="CHEBI:57287"/>
    </ligand>
</feature>
<evidence type="ECO:0000313" key="16">
    <source>
        <dbReference type="EMBL" id="MDP9975254.1"/>
    </source>
</evidence>
<dbReference type="AlphaFoldDB" id="A0AAW8ES56"/>
<dbReference type="GO" id="GO:0009366">
    <property type="term" value="C:enterobactin synthetase complex"/>
    <property type="evidence" value="ECO:0007669"/>
    <property type="project" value="InterPro"/>
</dbReference>
<evidence type="ECO:0000256" key="2">
    <source>
        <dbReference type="ARBA" id="ARBA00004993"/>
    </source>
</evidence>
<accession>A0AAW8ES56</accession>
<dbReference type="RefSeq" id="WP_307597219.1">
    <property type="nucleotide sequence ID" value="NZ_JAUSRV010000026.1"/>
</dbReference>
<dbReference type="PANTHER" id="PTHR38096">
    <property type="entry name" value="ENTEROBACTIN SYNTHASE COMPONENT D"/>
    <property type="match status" value="1"/>
</dbReference>
<keyword evidence="13" id="KW-0479">Metal-binding</keyword>
<evidence type="ECO:0000256" key="12">
    <source>
        <dbReference type="PIRSR" id="PIRSR603542-1"/>
    </source>
</evidence>
<comment type="function">
    <text evidence="1">Involved in the biosynthesis of the siderophore enterobactin (enterochelin), which is a macrocyclic trimeric lactone of N-(2,3-dihydroxybenzoyl)-serine. The serine trilactone serves as a scaffolding for the three catechol functionalities that provide hexadentate coordination for the tightly ligated iron(2+) atoms. Plays an essential role in the assembly of the enterobactin by catalyzing the transfer of the 4'-phosphopantetheine (Ppant) moiety from coenzyme A to the apo-domains of both EntB (ArCP domain) and EntF (PCP domain) to yield their holo-forms which make them competent for the activation of 2,3-dihydroxybenzoate (DHB) and L-serine, respectively.</text>
</comment>
<evidence type="ECO:0000259" key="15">
    <source>
        <dbReference type="Pfam" id="PF17837"/>
    </source>
</evidence>
<feature type="binding site" evidence="13">
    <location>
        <position position="138"/>
    </location>
    <ligand>
        <name>Mg(2+)</name>
        <dbReference type="ChEBI" id="CHEBI:18420"/>
    </ligand>
</feature>
<dbReference type="Proteomes" id="UP001224845">
    <property type="component" value="Unassembled WGS sequence"/>
</dbReference>
<evidence type="ECO:0000256" key="5">
    <source>
        <dbReference type="ARBA" id="ARBA00019087"/>
    </source>
</evidence>
<dbReference type="GO" id="GO:0000287">
    <property type="term" value="F:magnesium ion binding"/>
    <property type="evidence" value="ECO:0007669"/>
    <property type="project" value="InterPro"/>
</dbReference>
<dbReference type="InterPro" id="IPR008278">
    <property type="entry name" value="4-PPantetheinyl_Trfase_dom"/>
</dbReference>
<comment type="caution">
    <text evidence="16">The sequence shown here is derived from an EMBL/GenBank/DDBJ whole genome shotgun (WGS) entry which is preliminary data.</text>
</comment>
<comment type="pathway">
    <text evidence="2">Siderophore biosynthesis; enterobactin biosynthesis.</text>
</comment>
<feature type="domain" description="4'-phosphopantetheinyl transferase N-terminal" evidence="15">
    <location>
        <begin position="61"/>
        <end position="123"/>
    </location>
</feature>
<dbReference type="EMBL" id="JAUSRV010000026">
    <property type="protein sequence ID" value="MDP9975254.1"/>
    <property type="molecule type" value="Genomic_DNA"/>
</dbReference>
<evidence type="ECO:0000256" key="1">
    <source>
        <dbReference type="ARBA" id="ARBA00003937"/>
    </source>
</evidence>
<dbReference type="SUPFAM" id="SSF56214">
    <property type="entry name" value="4'-phosphopantetheinyl transferase"/>
    <property type="match status" value="1"/>
</dbReference>
<sequence length="246" mass="27452">MHPSQQPADDEQMIRDRTSLLHLAKLIESPDLPWVDLRQIALVKRPDRIDAARALYCGPEIERAIPARQYEFIVGRLAAESLLAELGLSASQRWVPSKARRPVWPAGVLGSVSHSEKIVCVAIGPRMQALQSIGIDVEYLIQSPETIKAIEMCFRKEELQLLASVKHGALIGFSAKEALFKCLNPLFDKYFDFLDAKVASIDVSNQTFEIELLIALSPQLAKSTIIPGHYRLFAEHVWTGILWGAS</sequence>
<feature type="binding site" evidence="12">
    <location>
        <position position="136"/>
    </location>
    <ligand>
        <name>CoA</name>
        <dbReference type="ChEBI" id="CHEBI:57287"/>
    </ligand>
</feature>
<dbReference type="InterPro" id="IPR037143">
    <property type="entry name" value="4-PPantetheinyl_Trfase_dom_sf"/>
</dbReference>
<evidence type="ECO:0000256" key="13">
    <source>
        <dbReference type="PIRSR" id="PIRSR603542-2"/>
    </source>
</evidence>
<keyword evidence="7" id="KW-0259">Enterobactin biosynthesis</keyword>